<evidence type="ECO:0000313" key="8">
    <source>
        <dbReference type="Proteomes" id="UP001461341"/>
    </source>
</evidence>
<evidence type="ECO:0000313" key="7">
    <source>
        <dbReference type="EMBL" id="WZL76985.1"/>
    </source>
</evidence>
<keyword evidence="8" id="KW-1185">Reference proteome</keyword>
<comment type="pathway">
    <text evidence="6">Amino-acid biosynthesis; L-arginine biosynthesis; N(2)-acetyl-L-ornithine from L-glutamate: step 1/4.</text>
</comment>
<feature type="active site" description="Nucleophile" evidence="6">
    <location>
        <position position="194"/>
    </location>
</feature>
<feature type="site" description="Involved in the stabilization of negative charge on the oxyanion by the formation of the oxyanion hole" evidence="6">
    <location>
        <position position="119"/>
    </location>
</feature>
<gene>
    <name evidence="6 7" type="primary">argJ</name>
    <name evidence="7" type="ORF">QBE54_04460</name>
</gene>
<dbReference type="HAMAP" id="MF_01106">
    <property type="entry name" value="ArgJ"/>
    <property type="match status" value="1"/>
</dbReference>
<keyword evidence="6" id="KW-0028">Amino-acid biosynthesis</keyword>
<dbReference type="Gene3D" id="3.10.20.340">
    <property type="entry name" value="ArgJ beta chain, C-terminal domain"/>
    <property type="match status" value="1"/>
</dbReference>
<evidence type="ECO:0000256" key="2">
    <source>
        <dbReference type="ARBA" id="ARBA00011475"/>
    </source>
</evidence>
<evidence type="ECO:0000256" key="1">
    <source>
        <dbReference type="ARBA" id="ARBA00006774"/>
    </source>
</evidence>
<comment type="pathway">
    <text evidence="6">Amino-acid biosynthesis; L-arginine biosynthesis; L-ornithine and N-acetyl-L-glutamate from L-glutamate and N(2)-acetyl-L-ornithine (cyclic): step 1/1.</text>
</comment>
<dbReference type="NCBIfam" id="TIGR00120">
    <property type="entry name" value="ArgJ"/>
    <property type="match status" value="1"/>
</dbReference>
<dbReference type="Proteomes" id="UP001461341">
    <property type="component" value="Chromosome"/>
</dbReference>
<comment type="catalytic activity">
    <reaction evidence="6">
        <text>N(2)-acetyl-L-ornithine + L-glutamate = N-acetyl-L-glutamate + L-ornithine</text>
        <dbReference type="Rhea" id="RHEA:15349"/>
        <dbReference type="ChEBI" id="CHEBI:29985"/>
        <dbReference type="ChEBI" id="CHEBI:44337"/>
        <dbReference type="ChEBI" id="CHEBI:46911"/>
        <dbReference type="ChEBI" id="CHEBI:57805"/>
        <dbReference type="EC" id="2.3.1.35"/>
    </reaction>
</comment>
<reference evidence="7 8" key="1">
    <citation type="submission" date="2023-03" db="EMBL/GenBank/DDBJ databases">
        <title>Novel Species.</title>
        <authorList>
            <person name="Ma S."/>
        </authorList>
    </citation>
    <scope>NUCLEOTIDE SEQUENCE [LARGE SCALE GENOMIC DNA]</scope>
    <source>
        <strain evidence="7 8">B11</strain>
    </source>
</reference>
<feature type="chain" id="PRO_5044941536" description="Arginine biosynthesis bifunctional protein ArgJ beta chain" evidence="6">
    <location>
        <begin position="194"/>
        <end position="406"/>
    </location>
</feature>
<comment type="function">
    <text evidence="6">Catalyzes two activities which are involved in the cyclic version of arginine biosynthesis: the synthesis of N-acetylglutamate from glutamate and acetyl-CoA as the acetyl donor, and of ornithine by transacetylation between N(2)-acetylornithine and glutamate.</text>
</comment>
<organism evidence="7 8">
    <name type="scientific">Thermatribacter velox</name>
    <dbReference type="NCBI Taxonomy" id="3039681"/>
    <lineage>
        <taxon>Bacteria</taxon>
        <taxon>Pseudomonadati</taxon>
        <taxon>Atribacterota</taxon>
        <taxon>Atribacteria</taxon>
        <taxon>Atribacterales</taxon>
        <taxon>Thermatribacteraceae</taxon>
        <taxon>Thermatribacter</taxon>
    </lineage>
</organism>
<dbReference type="NCBIfam" id="NF003802">
    <property type="entry name" value="PRK05388.1"/>
    <property type="match status" value="1"/>
</dbReference>
<keyword evidence="6" id="KW-0511">Multifunctional enzyme</keyword>
<dbReference type="Gene3D" id="3.60.70.12">
    <property type="entry name" value="L-amino peptidase D-ALA esterase/amidase"/>
    <property type="match status" value="1"/>
</dbReference>
<proteinExistence type="inferred from homology"/>
<feature type="binding site" evidence="6">
    <location>
        <position position="280"/>
    </location>
    <ligand>
        <name>substrate</name>
    </ligand>
</feature>
<comment type="caution">
    <text evidence="6">Lacks conserved residue(s) required for the propagation of feature annotation.</text>
</comment>
<feature type="binding site" evidence="6">
    <location>
        <position position="157"/>
    </location>
    <ligand>
        <name>substrate</name>
    </ligand>
</feature>
<feature type="site" description="Cleavage; by autolysis" evidence="6">
    <location>
        <begin position="193"/>
        <end position="194"/>
    </location>
</feature>
<dbReference type="EC" id="2.3.1.1" evidence="6"/>
<dbReference type="InterPro" id="IPR016117">
    <property type="entry name" value="ArgJ-like_dom_sf"/>
</dbReference>
<comment type="subunit">
    <text evidence="2 6">Heterotetramer of two alpha and two beta chains.</text>
</comment>
<dbReference type="CDD" id="cd02152">
    <property type="entry name" value="OAT"/>
    <property type="match status" value="1"/>
</dbReference>
<dbReference type="PANTHER" id="PTHR23100">
    <property type="entry name" value="ARGININE BIOSYNTHESIS BIFUNCTIONAL PROTEIN ARGJ"/>
    <property type="match status" value="1"/>
</dbReference>
<feature type="site" description="Involved in the stabilization of negative charge on the oxyanion by the formation of the oxyanion hole" evidence="6">
    <location>
        <position position="120"/>
    </location>
</feature>
<protein>
    <recommendedName>
        <fullName evidence="6">Arginine biosynthesis bifunctional protein ArgJ</fullName>
    </recommendedName>
    <domain>
        <recommendedName>
            <fullName evidence="6">Glutamate N-acetyltransferase</fullName>
            <ecNumber evidence="6">2.3.1.35</ecNumber>
        </recommendedName>
        <alternativeName>
            <fullName evidence="6">Ornithine acetyltransferase</fullName>
            <shortName evidence="6">OATase</shortName>
        </alternativeName>
        <alternativeName>
            <fullName evidence="6">Ornithine transacetylase</fullName>
        </alternativeName>
    </domain>
    <domain>
        <recommendedName>
            <fullName evidence="6">Amino-acid acetyltransferase</fullName>
            <ecNumber evidence="6">2.3.1.1</ecNumber>
        </recommendedName>
        <alternativeName>
            <fullName evidence="6">N-acetylglutamate synthase</fullName>
            <shortName evidence="6">AGSase</shortName>
        </alternativeName>
    </domain>
    <component>
        <recommendedName>
            <fullName evidence="6">Arginine biosynthesis bifunctional protein ArgJ alpha chain</fullName>
        </recommendedName>
    </component>
    <component>
        <recommendedName>
            <fullName evidence="6">Arginine biosynthesis bifunctional protein ArgJ beta chain</fullName>
        </recommendedName>
    </component>
</protein>
<evidence type="ECO:0000256" key="3">
    <source>
        <dbReference type="ARBA" id="ARBA00022679"/>
    </source>
</evidence>
<accession>A0ABZ2YDB1</accession>
<dbReference type="EMBL" id="CP121689">
    <property type="protein sequence ID" value="WZL76985.1"/>
    <property type="molecule type" value="Genomic_DNA"/>
</dbReference>
<keyword evidence="6" id="KW-0963">Cytoplasm</keyword>
<feature type="binding site" evidence="6">
    <location>
        <position position="194"/>
    </location>
    <ligand>
        <name>substrate</name>
    </ligand>
</feature>
<dbReference type="InterPro" id="IPR002813">
    <property type="entry name" value="Arg_biosynth_ArgJ"/>
</dbReference>
<dbReference type="Pfam" id="PF01960">
    <property type="entry name" value="ArgJ"/>
    <property type="match status" value="1"/>
</dbReference>
<feature type="binding site" evidence="6">
    <location>
        <position position="402"/>
    </location>
    <ligand>
        <name>substrate</name>
    </ligand>
</feature>
<keyword evidence="4 6" id="KW-0068">Autocatalytic cleavage</keyword>
<dbReference type="GO" id="GO:0004358">
    <property type="term" value="F:L-glutamate N-acetyltransferase activity, acting on acetyl-L-ornithine as donor"/>
    <property type="evidence" value="ECO:0007669"/>
    <property type="project" value="UniProtKB-EC"/>
</dbReference>
<dbReference type="RefSeq" id="WP_369019150.1">
    <property type="nucleotide sequence ID" value="NZ_CP121689.1"/>
</dbReference>
<evidence type="ECO:0000256" key="4">
    <source>
        <dbReference type="ARBA" id="ARBA00022813"/>
    </source>
</evidence>
<keyword evidence="3 6" id="KW-0808">Transferase</keyword>
<comment type="similarity">
    <text evidence="1 6">Belongs to the ArgJ family.</text>
</comment>
<keyword evidence="5 6" id="KW-0012">Acyltransferase</keyword>
<feature type="chain" id="PRO_5044941537" description="Arginine biosynthesis bifunctional protein ArgJ alpha chain" evidence="6">
    <location>
        <begin position="1"/>
        <end position="193"/>
    </location>
</feature>
<sequence>MLKVEWRAVENGLDAVQGIYAQGVACGIKKDKKDLAVLYSDPPAKAWGVFTQNLFQAAPVIVTREHLSRASTIQVLVANSGIANACTGERGIQDAREVAREAARIFGVPDLCWVSVASTGVIGEFLPVEKIKQGLREARSLLPNQSSGHNAALAIMTTDTMPKERAVEIETPQGVVHIAGIAKGAGMIKPNMATMLAFIATDADLEISLLRSLLVEAVEQSFNRITVDGDTSTNDMVLFMSNGASSTPLIAEGNSVVSVFKEALFWLTRELAKDIVRDAEGATKFVTVEVQGARSKKDARLCAYAIAESPLVKTAFFGEDPNWGRILAAAGRCGAKFSPQEVKLEINGQLFVERGIAIDVPREALEKNMKNRELHVLLNLGSGNASFQVWTCDFSFDYVKINSHYS</sequence>
<comment type="subcellular location">
    <subcellularLocation>
        <location evidence="6">Cytoplasm</location>
    </subcellularLocation>
</comment>
<keyword evidence="6" id="KW-0055">Arginine biosynthesis</keyword>
<comment type="catalytic activity">
    <reaction evidence="6">
        <text>L-glutamate + acetyl-CoA = N-acetyl-L-glutamate + CoA + H(+)</text>
        <dbReference type="Rhea" id="RHEA:24292"/>
        <dbReference type="ChEBI" id="CHEBI:15378"/>
        <dbReference type="ChEBI" id="CHEBI:29985"/>
        <dbReference type="ChEBI" id="CHEBI:44337"/>
        <dbReference type="ChEBI" id="CHEBI:57287"/>
        <dbReference type="ChEBI" id="CHEBI:57288"/>
        <dbReference type="EC" id="2.3.1.1"/>
    </reaction>
</comment>
<evidence type="ECO:0000256" key="6">
    <source>
        <dbReference type="HAMAP-Rule" id="MF_01106"/>
    </source>
</evidence>
<dbReference type="SUPFAM" id="SSF56266">
    <property type="entry name" value="DmpA/ArgJ-like"/>
    <property type="match status" value="1"/>
</dbReference>
<feature type="binding site" evidence="6">
    <location>
        <position position="183"/>
    </location>
    <ligand>
        <name>substrate</name>
    </ligand>
</feature>
<dbReference type="EC" id="2.3.1.35" evidence="6"/>
<name>A0ABZ2YDB1_9BACT</name>
<dbReference type="InterPro" id="IPR042195">
    <property type="entry name" value="ArgJ_beta_C"/>
</dbReference>
<dbReference type="PANTHER" id="PTHR23100:SF0">
    <property type="entry name" value="ARGININE BIOSYNTHESIS BIFUNCTIONAL PROTEIN ARGJ, MITOCHONDRIAL"/>
    <property type="match status" value="1"/>
</dbReference>
<evidence type="ECO:0000256" key="5">
    <source>
        <dbReference type="ARBA" id="ARBA00023315"/>
    </source>
</evidence>